<feature type="transmembrane region" description="Helical" evidence="2">
    <location>
        <begin position="77"/>
        <end position="97"/>
    </location>
</feature>
<reference evidence="3" key="1">
    <citation type="journal article" date="2020" name="Stud. Mycol.">
        <title>101 Dothideomycetes genomes: a test case for predicting lifestyles and emergence of pathogens.</title>
        <authorList>
            <person name="Haridas S."/>
            <person name="Albert R."/>
            <person name="Binder M."/>
            <person name="Bloem J."/>
            <person name="Labutti K."/>
            <person name="Salamov A."/>
            <person name="Andreopoulos B."/>
            <person name="Baker S."/>
            <person name="Barry K."/>
            <person name="Bills G."/>
            <person name="Bluhm B."/>
            <person name="Cannon C."/>
            <person name="Castanera R."/>
            <person name="Culley D."/>
            <person name="Daum C."/>
            <person name="Ezra D."/>
            <person name="Gonzalez J."/>
            <person name="Henrissat B."/>
            <person name="Kuo A."/>
            <person name="Liang C."/>
            <person name="Lipzen A."/>
            <person name="Lutzoni F."/>
            <person name="Magnuson J."/>
            <person name="Mondo S."/>
            <person name="Nolan M."/>
            <person name="Ohm R."/>
            <person name="Pangilinan J."/>
            <person name="Park H.-J."/>
            <person name="Ramirez L."/>
            <person name="Alfaro M."/>
            <person name="Sun H."/>
            <person name="Tritt A."/>
            <person name="Yoshinaga Y."/>
            <person name="Zwiers L.-H."/>
            <person name="Turgeon B."/>
            <person name="Goodwin S."/>
            <person name="Spatafora J."/>
            <person name="Crous P."/>
            <person name="Grigoriev I."/>
        </authorList>
    </citation>
    <scope>NUCLEOTIDE SEQUENCE</scope>
    <source>
        <strain evidence="3">CBS 122367</strain>
    </source>
</reference>
<gene>
    <name evidence="3" type="ORF">K458DRAFT_473684</name>
</gene>
<feature type="transmembrane region" description="Helical" evidence="2">
    <location>
        <begin position="51"/>
        <end position="71"/>
    </location>
</feature>
<evidence type="ECO:0000256" key="2">
    <source>
        <dbReference type="SAM" id="Phobius"/>
    </source>
</evidence>
<dbReference type="AlphaFoldDB" id="A0A6G1JNT2"/>
<accession>A0A6G1JNT2</accession>
<evidence type="ECO:0000256" key="1">
    <source>
        <dbReference type="SAM" id="MobiDB-lite"/>
    </source>
</evidence>
<keyword evidence="2" id="KW-0812">Transmembrane</keyword>
<keyword evidence="2" id="KW-0472">Membrane</keyword>
<sequence length="225" mass="24432">MKALRSETTRLRRSFNYPESDEDAVEEGMDEQDQELLLSHLSTHDTHSTNLYTHLLLLFPLAPLLLYIPLLVSPSTLLPSVAAICSLLASAYALYYLPLPPVRINIVDASGKPISSTKGKAAARGPDGRRAGNGNGSAEGRRPVPYISEETAEILAKYIIPLNAAVCAILCVCEVWQGRSWGEGVSVGGGYLPGLILAVVLWARRELRVVDLGELERLRVRGKGS</sequence>
<dbReference type="Proteomes" id="UP000799291">
    <property type="component" value="Unassembled WGS sequence"/>
</dbReference>
<organism evidence="3 4">
    <name type="scientific">Lentithecium fluviatile CBS 122367</name>
    <dbReference type="NCBI Taxonomy" id="1168545"/>
    <lineage>
        <taxon>Eukaryota</taxon>
        <taxon>Fungi</taxon>
        <taxon>Dikarya</taxon>
        <taxon>Ascomycota</taxon>
        <taxon>Pezizomycotina</taxon>
        <taxon>Dothideomycetes</taxon>
        <taxon>Pleosporomycetidae</taxon>
        <taxon>Pleosporales</taxon>
        <taxon>Massarineae</taxon>
        <taxon>Lentitheciaceae</taxon>
        <taxon>Lentithecium</taxon>
    </lineage>
</organism>
<keyword evidence="2" id="KW-1133">Transmembrane helix</keyword>
<protein>
    <submittedName>
        <fullName evidence="3">Uncharacterized protein</fullName>
    </submittedName>
</protein>
<feature type="transmembrane region" description="Helical" evidence="2">
    <location>
        <begin position="158"/>
        <end position="178"/>
    </location>
</feature>
<keyword evidence="4" id="KW-1185">Reference proteome</keyword>
<evidence type="ECO:0000313" key="4">
    <source>
        <dbReference type="Proteomes" id="UP000799291"/>
    </source>
</evidence>
<evidence type="ECO:0000313" key="3">
    <source>
        <dbReference type="EMBL" id="KAF2692146.1"/>
    </source>
</evidence>
<name>A0A6G1JNT2_9PLEO</name>
<dbReference type="OrthoDB" id="3358048at2759"/>
<dbReference type="EMBL" id="MU005569">
    <property type="protein sequence ID" value="KAF2692146.1"/>
    <property type="molecule type" value="Genomic_DNA"/>
</dbReference>
<feature type="region of interest" description="Disordered" evidence="1">
    <location>
        <begin position="113"/>
        <end position="142"/>
    </location>
</feature>
<feature type="transmembrane region" description="Helical" evidence="2">
    <location>
        <begin position="184"/>
        <end position="203"/>
    </location>
</feature>
<proteinExistence type="predicted"/>